<dbReference type="InterPro" id="IPR026017">
    <property type="entry name" value="Lumazine-bd_dom"/>
</dbReference>
<feature type="repeat" description="Lumazine-binding" evidence="10">
    <location>
        <begin position="1"/>
        <end position="95"/>
    </location>
</feature>
<dbReference type="InterPro" id="IPR017938">
    <property type="entry name" value="Riboflavin_synthase-like_b-brl"/>
</dbReference>
<dbReference type="Pfam" id="PF00677">
    <property type="entry name" value="Lum_binding"/>
    <property type="match status" value="2"/>
</dbReference>
<dbReference type="CDD" id="cd00402">
    <property type="entry name" value="Riboflavin_synthase_like"/>
    <property type="match status" value="1"/>
</dbReference>
<evidence type="ECO:0000259" key="11">
    <source>
        <dbReference type="PROSITE" id="PS51177"/>
    </source>
</evidence>
<feature type="repeat" description="Lumazine-binding" evidence="10">
    <location>
        <begin position="96"/>
        <end position="192"/>
    </location>
</feature>
<dbReference type="Gene3D" id="2.40.30.20">
    <property type="match status" value="2"/>
</dbReference>
<dbReference type="FunFam" id="2.40.30.20:FF:000004">
    <property type="entry name" value="Riboflavin synthase, alpha subunit"/>
    <property type="match status" value="1"/>
</dbReference>
<dbReference type="PANTHER" id="PTHR21098">
    <property type="entry name" value="RIBOFLAVIN SYNTHASE ALPHA CHAIN"/>
    <property type="match status" value="1"/>
</dbReference>
<feature type="domain" description="Lumazine-binding" evidence="11">
    <location>
        <begin position="1"/>
        <end position="95"/>
    </location>
</feature>
<dbReference type="AlphaFoldDB" id="A0A523UX87"/>
<evidence type="ECO:0000256" key="6">
    <source>
        <dbReference type="ARBA" id="ARBA00022619"/>
    </source>
</evidence>
<dbReference type="PROSITE" id="PS51177">
    <property type="entry name" value="LUMAZINE_BIND"/>
    <property type="match status" value="2"/>
</dbReference>
<dbReference type="NCBIfam" id="NF006767">
    <property type="entry name" value="PRK09289.1"/>
    <property type="match status" value="1"/>
</dbReference>
<evidence type="ECO:0000256" key="9">
    <source>
        <dbReference type="NCBIfam" id="TIGR00187"/>
    </source>
</evidence>
<protein>
    <recommendedName>
        <fullName evidence="5 9">Riboflavin synthase</fullName>
        <ecNumber evidence="4 9">2.5.1.9</ecNumber>
    </recommendedName>
</protein>
<evidence type="ECO:0000256" key="7">
    <source>
        <dbReference type="ARBA" id="ARBA00022679"/>
    </source>
</evidence>
<dbReference type="InterPro" id="IPR001783">
    <property type="entry name" value="Lumazine-bd"/>
</dbReference>
<proteinExistence type="predicted"/>
<keyword evidence="8" id="KW-0677">Repeat</keyword>
<comment type="catalytic activity">
    <reaction evidence="1">
        <text>2 6,7-dimethyl-8-(1-D-ribityl)lumazine + H(+) = 5-amino-6-(D-ribitylamino)uracil + riboflavin</text>
        <dbReference type="Rhea" id="RHEA:20772"/>
        <dbReference type="ChEBI" id="CHEBI:15378"/>
        <dbReference type="ChEBI" id="CHEBI:15934"/>
        <dbReference type="ChEBI" id="CHEBI:57986"/>
        <dbReference type="ChEBI" id="CHEBI:58201"/>
        <dbReference type="EC" id="2.5.1.9"/>
    </reaction>
</comment>
<evidence type="ECO:0000256" key="8">
    <source>
        <dbReference type="ARBA" id="ARBA00022737"/>
    </source>
</evidence>
<evidence type="ECO:0000256" key="1">
    <source>
        <dbReference type="ARBA" id="ARBA00000968"/>
    </source>
</evidence>
<dbReference type="SUPFAM" id="SSF63380">
    <property type="entry name" value="Riboflavin synthase domain-like"/>
    <property type="match status" value="2"/>
</dbReference>
<comment type="pathway">
    <text evidence="3">Cofactor biosynthesis; riboflavin biosynthesis; riboflavin from 2-hydroxy-3-oxobutyl phosphate and 5-amino-6-(D-ribitylamino)uracil: step 2/2.</text>
</comment>
<evidence type="ECO:0000256" key="2">
    <source>
        <dbReference type="ARBA" id="ARBA00002803"/>
    </source>
</evidence>
<dbReference type="PANTHER" id="PTHR21098:SF12">
    <property type="entry name" value="RIBOFLAVIN SYNTHASE"/>
    <property type="match status" value="1"/>
</dbReference>
<dbReference type="EMBL" id="SOJN01000038">
    <property type="protein sequence ID" value="TET46941.1"/>
    <property type="molecule type" value="Genomic_DNA"/>
</dbReference>
<name>A0A523UX87_UNCT6</name>
<sequence length="201" mass="21896">MFTGLVQEIGKVISVSRMRGNLRLSIEAVNVSSEMNSGSSVCVNGACLTVISPGRRFEVEVGQETLSRTNLSELRAGTRVNLESPMTPLSLFGGHFVTGHVDTTARIRSIKQPSGSQLWEIETPQMVERYIVEKGSVCVEGVSLTVASVKPRAFTASLIPHTLASTTLKDKRPGDKVNIEADILAKHIEKLMDRNKETTET</sequence>
<evidence type="ECO:0000256" key="10">
    <source>
        <dbReference type="PROSITE-ProRule" id="PRU00524"/>
    </source>
</evidence>
<evidence type="ECO:0000313" key="13">
    <source>
        <dbReference type="Proteomes" id="UP000315525"/>
    </source>
</evidence>
<dbReference type="GO" id="GO:0004746">
    <property type="term" value="F:riboflavin synthase activity"/>
    <property type="evidence" value="ECO:0007669"/>
    <property type="project" value="UniProtKB-UniRule"/>
</dbReference>
<keyword evidence="7 12" id="KW-0808">Transferase</keyword>
<comment type="caution">
    <text evidence="12">The sequence shown here is derived from an EMBL/GenBank/DDBJ whole genome shotgun (WGS) entry which is preliminary data.</text>
</comment>
<dbReference type="EC" id="2.5.1.9" evidence="4 9"/>
<evidence type="ECO:0000313" key="12">
    <source>
        <dbReference type="EMBL" id="TET46941.1"/>
    </source>
</evidence>
<evidence type="ECO:0000256" key="5">
    <source>
        <dbReference type="ARBA" id="ARBA00013950"/>
    </source>
</evidence>
<comment type="function">
    <text evidence="2">Catalyzes the dismutation of two molecules of 6,7-dimethyl-8-ribityllumazine, resulting in the formation of riboflavin and 5-amino-6-(D-ribitylamino)uracil.</text>
</comment>
<feature type="domain" description="Lumazine-binding" evidence="11">
    <location>
        <begin position="96"/>
        <end position="192"/>
    </location>
</feature>
<dbReference type="InterPro" id="IPR023366">
    <property type="entry name" value="ATP_synth_asu-like_sf"/>
</dbReference>
<dbReference type="GO" id="GO:0009231">
    <property type="term" value="P:riboflavin biosynthetic process"/>
    <property type="evidence" value="ECO:0007669"/>
    <property type="project" value="UniProtKB-KW"/>
</dbReference>
<keyword evidence="6" id="KW-0686">Riboflavin biosynthesis</keyword>
<dbReference type="NCBIfam" id="TIGR00187">
    <property type="entry name" value="ribE"/>
    <property type="match status" value="1"/>
</dbReference>
<organism evidence="12 13">
    <name type="scientific">candidate division TA06 bacterium</name>
    <dbReference type="NCBI Taxonomy" id="2250710"/>
    <lineage>
        <taxon>Bacteria</taxon>
        <taxon>Bacteria division TA06</taxon>
    </lineage>
</organism>
<evidence type="ECO:0000256" key="3">
    <source>
        <dbReference type="ARBA" id="ARBA00004887"/>
    </source>
</evidence>
<reference evidence="12 13" key="1">
    <citation type="submission" date="2019-03" db="EMBL/GenBank/DDBJ databases">
        <title>Metabolic potential of uncultured bacteria and archaea associated with petroleum seepage in deep-sea sediments.</title>
        <authorList>
            <person name="Dong X."/>
            <person name="Hubert C."/>
        </authorList>
    </citation>
    <scope>NUCLEOTIDE SEQUENCE [LARGE SCALE GENOMIC DNA]</scope>
    <source>
        <strain evidence="12">E44_bin18</strain>
    </source>
</reference>
<dbReference type="PIRSF" id="PIRSF000498">
    <property type="entry name" value="Riboflavin_syn_A"/>
    <property type="match status" value="1"/>
</dbReference>
<evidence type="ECO:0000256" key="4">
    <source>
        <dbReference type="ARBA" id="ARBA00012827"/>
    </source>
</evidence>
<dbReference type="Proteomes" id="UP000315525">
    <property type="component" value="Unassembled WGS sequence"/>
</dbReference>
<accession>A0A523UX87</accession>
<gene>
    <name evidence="12" type="ORF">E3J62_02965</name>
</gene>